<evidence type="ECO:0000313" key="2">
    <source>
        <dbReference type="Proteomes" id="UP001179181"/>
    </source>
</evidence>
<organism evidence="1 2">
    <name type="scientific">Dyadobacter arcticus</name>
    <dbReference type="NCBI Taxonomy" id="1078754"/>
    <lineage>
        <taxon>Bacteria</taxon>
        <taxon>Pseudomonadati</taxon>
        <taxon>Bacteroidota</taxon>
        <taxon>Cytophagia</taxon>
        <taxon>Cytophagales</taxon>
        <taxon>Spirosomataceae</taxon>
        <taxon>Dyadobacter</taxon>
    </lineage>
</organism>
<name>A0ABX0URJ1_9BACT</name>
<keyword evidence="2" id="KW-1185">Reference proteome</keyword>
<evidence type="ECO:0000313" key="1">
    <source>
        <dbReference type="EMBL" id="NIJ55437.1"/>
    </source>
</evidence>
<dbReference type="Proteomes" id="UP001179181">
    <property type="component" value="Unassembled WGS sequence"/>
</dbReference>
<comment type="caution">
    <text evidence="1">The sequence shown here is derived from an EMBL/GenBank/DDBJ whole genome shotgun (WGS) entry which is preliminary data.</text>
</comment>
<proteinExistence type="predicted"/>
<protein>
    <submittedName>
        <fullName evidence="1">Uncharacterized protein</fullName>
    </submittedName>
</protein>
<reference evidence="1 2" key="1">
    <citation type="submission" date="2020-03" db="EMBL/GenBank/DDBJ databases">
        <title>Genomic Encyclopedia of Type Strains, Phase IV (KMG-IV): sequencing the most valuable type-strain genomes for metagenomic binning, comparative biology and taxonomic classification.</title>
        <authorList>
            <person name="Goeker M."/>
        </authorList>
    </citation>
    <scope>NUCLEOTIDE SEQUENCE [LARGE SCALE GENOMIC DNA]</scope>
    <source>
        <strain evidence="1 2">DSM 102865</strain>
    </source>
</reference>
<dbReference type="RefSeq" id="WP_167275243.1">
    <property type="nucleotide sequence ID" value="NZ_JAASQJ010000005.1"/>
</dbReference>
<sequence length="352" mass="40355">MGLKDFFRNLASSPAELPVFFRIPNENIDIGADLKGQFEPNQHYFTVKVNEMFLSERRRWFREIEPMVVCLSSYIYGEQEIDNPFIVGRNLIKNKVQNIPEGMLFSDTRVAGIHPYSGGRVVVSMVLCESLTQNHLSNSLDFIEKVASVFSENIASLVSSYLKIANVVLGAIDTLLDTKSLKPILGFRQEFDRDANDQFAPGYHVIIDKSTKNWNPKHFFVIGNRLYYGSSQNVAKVFREDEYVMFSLTRSETRSDIRLLPVWQSYQKILNELKVTEVSADHKERIKKMLTVLSIEMRQSPDLTQAHAKKLILDFADEVKSLIKPKFNLGANHTNTESEEFWDMINSKIAAI</sequence>
<accession>A0ABX0URJ1</accession>
<gene>
    <name evidence="1" type="ORF">FHS68_004626</name>
</gene>
<dbReference type="EMBL" id="JAASQJ010000005">
    <property type="protein sequence ID" value="NIJ55437.1"/>
    <property type="molecule type" value="Genomic_DNA"/>
</dbReference>